<feature type="region of interest" description="Disordered" evidence="1">
    <location>
        <begin position="14"/>
        <end position="47"/>
    </location>
</feature>
<name>A0A6P8YVT7_THRPL</name>
<accession>A0A6P8YVT7</accession>
<dbReference type="KEGG" id="tpal:117645502"/>
<dbReference type="RefSeq" id="XP_034241650.1">
    <property type="nucleotide sequence ID" value="XM_034385759.1"/>
</dbReference>
<reference evidence="3" key="1">
    <citation type="submission" date="2025-08" db="UniProtKB">
        <authorList>
            <consortium name="RefSeq"/>
        </authorList>
    </citation>
    <scope>IDENTIFICATION</scope>
    <source>
        <tissue evidence="3">Total insect</tissue>
    </source>
</reference>
<sequence length="108" mass="12372">MGLKQCECTQFKTLDAADPPPTDRHEHYHYVQHGPTHPPQSEVRRNSNKGRTFQAQWYAKLEFSLNKMVASKTYVPVAQGRISRRRISTPQMLRQSRGGLAVLGPLRE</sequence>
<dbReference type="InParanoid" id="A0A6P8YVT7"/>
<proteinExistence type="predicted"/>
<evidence type="ECO:0000313" key="2">
    <source>
        <dbReference type="Proteomes" id="UP000515158"/>
    </source>
</evidence>
<evidence type="ECO:0000313" key="3">
    <source>
        <dbReference type="RefSeq" id="XP_034241650.1"/>
    </source>
</evidence>
<protein>
    <submittedName>
        <fullName evidence="3">Uncharacterized protein LOC117645502</fullName>
    </submittedName>
</protein>
<evidence type="ECO:0000256" key="1">
    <source>
        <dbReference type="SAM" id="MobiDB-lite"/>
    </source>
</evidence>
<dbReference type="Proteomes" id="UP000515158">
    <property type="component" value="Unplaced"/>
</dbReference>
<gene>
    <name evidence="3" type="primary">LOC117645502</name>
</gene>
<dbReference type="GeneID" id="117645502"/>
<keyword evidence="2" id="KW-1185">Reference proteome</keyword>
<organism evidence="3">
    <name type="scientific">Thrips palmi</name>
    <name type="common">Melon thrips</name>
    <dbReference type="NCBI Taxonomy" id="161013"/>
    <lineage>
        <taxon>Eukaryota</taxon>
        <taxon>Metazoa</taxon>
        <taxon>Ecdysozoa</taxon>
        <taxon>Arthropoda</taxon>
        <taxon>Hexapoda</taxon>
        <taxon>Insecta</taxon>
        <taxon>Pterygota</taxon>
        <taxon>Neoptera</taxon>
        <taxon>Paraneoptera</taxon>
        <taxon>Thysanoptera</taxon>
        <taxon>Terebrantia</taxon>
        <taxon>Thripoidea</taxon>
        <taxon>Thripidae</taxon>
        <taxon>Thrips</taxon>
    </lineage>
</organism>
<dbReference type="AlphaFoldDB" id="A0A6P8YVT7"/>